<evidence type="ECO:0000313" key="1">
    <source>
        <dbReference type="EMBL" id="KAJ2804830.1"/>
    </source>
</evidence>
<name>A0ACC1LBQ8_9FUNG</name>
<keyword evidence="2" id="KW-1185">Reference proteome</keyword>
<evidence type="ECO:0000313" key="2">
    <source>
        <dbReference type="Proteomes" id="UP001140087"/>
    </source>
</evidence>
<dbReference type="EMBL" id="JANBUN010000311">
    <property type="protein sequence ID" value="KAJ2804830.1"/>
    <property type="molecule type" value="Genomic_DNA"/>
</dbReference>
<sequence length="395" mass="40674">MAEVVAFDESPLGEYLREIGAGEALVVEDPPAVRHVAATDECGSGTAAAAGHPALAALLCGKVACMLAESGHLAERFTPVRPRQWAAASRGIPLDSVAARPQALRDTAGRTAVPLAAAAGLLLMQRRLLPGRGLAARAGAAVSASLGAVAAALAAACLWRQVRAERAVRQANAFIERLHSAQQSWRALDAAVHRALRTVHEVEFVSRGLRLPSTGAPPGMASRLGRGTLAATQRTRAAVAAALDRATRALVAAAREAAGAPAALLDAAADAHVHLEAAGDPALGALRATFDLHFGLRRLWLASICEQLEHLARAPADDARLRRTLRATARGIERVRAAAVAGLDELARARDAQYAVGRWESLAAAAPGGGGGHAGQPLQRALGGMADVLGALQAK</sequence>
<reference evidence="1" key="1">
    <citation type="submission" date="2022-07" db="EMBL/GenBank/DDBJ databases">
        <title>Phylogenomic reconstructions and comparative analyses of Kickxellomycotina fungi.</title>
        <authorList>
            <person name="Reynolds N.K."/>
            <person name="Stajich J.E."/>
            <person name="Barry K."/>
            <person name="Grigoriev I.V."/>
            <person name="Crous P."/>
            <person name="Smith M.E."/>
        </authorList>
    </citation>
    <scope>NUCLEOTIDE SEQUENCE</scope>
    <source>
        <strain evidence="1">BCRC 34780</strain>
    </source>
</reference>
<protein>
    <submittedName>
        <fullName evidence="1">Uncharacterized protein</fullName>
    </submittedName>
</protein>
<comment type="caution">
    <text evidence="1">The sequence shown here is derived from an EMBL/GenBank/DDBJ whole genome shotgun (WGS) entry which is preliminary data.</text>
</comment>
<dbReference type="Proteomes" id="UP001140087">
    <property type="component" value="Unassembled WGS sequence"/>
</dbReference>
<gene>
    <name evidence="1" type="ORF">H4R21_001488</name>
</gene>
<proteinExistence type="predicted"/>
<organism evidence="1 2">
    <name type="scientific">Coemansia helicoidea</name>
    <dbReference type="NCBI Taxonomy" id="1286919"/>
    <lineage>
        <taxon>Eukaryota</taxon>
        <taxon>Fungi</taxon>
        <taxon>Fungi incertae sedis</taxon>
        <taxon>Zoopagomycota</taxon>
        <taxon>Kickxellomycotina</taxon>
        <taxon>Kickxellomycetes</taxon>
        <taxon>Kickxellales</taxon>
        <taxon>Kickxellaceae</taxon>
        <taxon>Coemansia</taxon>
    </lineage>
</organism>
<feature type="non-terminal residue" evidence="1">
    <location>
        <position position="395"/>
    </location>
</feature>
<accession>A0ACC1LBQ8</accession>